<keyword evidence="5" id="KW-1185">Reference proteome</keyword>
<comment type="caution">
    <text evidence="4">The sequence shown here is derived from an EMBL/GenBank/DDBJ whole genome shotgun (WGS) entry which is preliminary data.</text>
</comment>
<evidence type="ECO:0000256" key="2">
    <source>
        <dbReference type="ARBA" id="ARBA00022980"/>
    </source>
</evidence>
<dbReference type="Gene3D" id="3.40.1370.10">
    <property type="match status" value="1"/>
</dbReference>
<evidence type="ECO:0000256" key="3">
    <source>
        <dbReference type="ARBA" id="ARBA00023274"/>
    </source>
</evidence>
<dbReference type="Proteomes" id="UP000034954">
    <property type="component" value="Unassembled WGS sequence"/>
</dbReference>
<evidence type="ECO:0000313" key="4">
    <source>
        <dbReference type="EMBL" id="KKO19395.1"/>
    </source>
</evidence>
<evidence type="ECO:0000313" key="5">
    <source>
        <dbReference type="Proteomes" id="UP000034954"/>
    </source>
</evidence>
<name>A0A0M2UUU7_9BACT</name>
<dbReference type="GO" id="GO:1990904">
    <property type="term" value="C:ribonucleoprotein complex"/>
    <property type="evidence" value="ECO:0007669"/>
    <property type="project" value="UniProtKB-KW"/>
</dbReference>
<accession>A0A0M2UUU7</accession>
<organism evidence="4 5">
    <name type="scientific">Candidatus Brocadia fulgida</name>
    <dbReference type="NCBI Taxonomy" id="380242"/>
    <lineage>
        <taxon>Bacteria</taxon>
        <taxon>Pseudomonadati</taxon>
        <taxon>Planctomycetota</taxon>
        <taxon>Candidatus Brocadiia</taxon>
        <taxon>Candidatus Brocadiales</taxon>
        <taxon>Candidatus Brocadiaceae</taxon>
        <taxon>Candidatus Brocadia</taxon>
    </lineage>
</organism>
<gene>
    <name evidence="4" type="ORF">BROFUL_01922</name>
</gene>
<dbReference type="EMBL" id="LAQJ01000196">
    <property type="protein sequence ID" value="KKO19395.1"/>
    <property type="molecule type" value="Genomic_DNA"/>
</dbReference>
<evidence type="ECO:0000256" key="1">
    <source>
        <dbReference type="ARBA" id="ARBA00010528"/>
    </source>
</evidence>
<dbReference type="InterPro" id="IPR023574">
    <property type="entry name" value="Ribosomal_uL4_dom_sf"/>
</dbReference>
<dbReference type="InterPro" id="IPR002136">
    <property type="entry name" value="Ribosomal_uL4"/>
</dbReference>
<dbReference type="AlphaFoldDB" id="A0A0M2UUU7"/>
<sequence length="72" mass="8273">MALRARDNELIVVDTIQFDIPKTKQMMDTLRVLGLYGESCLIVIPQKDENVWKSSAEYSVRESYDEFGAECL</sequence>
<dbReference type="GO" id="GO:0005840">
    <property type="term" value="C:ribosome"/>
    <property type="evidence" value="ECO:0007669"/>
    <property type="project" value="UniProtKB-KW"/>
</dbReference>
<comment type="similarity">
    <text evidence="1">Belongs to the universal ribosomal protein uL4 family.</text>
</comment>
<protein>
    <submittedName>
        <fullName evidence="4">50S ribosomal protein L4</fullName>
    </submittedName>
</protein>
<keyword evidence="2 4" id="KW-0689">Ribosomal protein</keyword>
<dbReference type="SUPFAM" id="SSF52166">
    <property type="entry name" value="Ribosomal protein L4"/>
    <property type="match status" value="1"/>
</dbReference>
<dbReference type="Pfam" id="PF00573">
    <property type="entry name" value="Ribosomal_L4"/>
    <property type="match status" value="1"/>
</dbReference>
<proteinExistence type="inferred from homology"/>
<keyword evidence="3" id="KW-0687">Ribonucleoprotein</keyword>
<dbReference type="GO" id="GO:0003735">
    <property type="term" value="F:structural constituent of ribosome"/>
    <property type="evidence" value="ECO:0007669"/>
    <property type="project" value="InterPro"/>
</dbReference>
<reference evidence="4 5" key="1">
    <citation type="journal article" date="2013" name="BMC Microbiol.">
        <title>Identification of the type II cytochrome c maturation pathway in anammox bacteria by comparative genomics.</title>
        <authorList>
            <person name="Ferousi C."/>
            <person name="Speth D.R."/>
            <person name="Reimann J."/>
            <person name="Op den Camp H.J."/>
            <person name="Allen J.W."/>
            <person name="Keltjens J.T."/>
            <person name="Jetten M.S."/>
        </authorList>
    </citation>
    <scope>NUCLEOTIDE SEQUENCE [LARGE SCALE GENOMIC DNA]</scope>
    <source>
        <strain evidence="4">RU1</strain>
    </source>
</reference>
<dbReference type="GO" id="GO:0006412">
    <property type="term" value="P:translation"/>
    <property type="evidence" value="ECO:0007669"/>
    <property type="project" value="InterPro"/>
</dbReference>